<dbReference type="GO" id="GO:0015658">
    <property type="term" value="F:branched-chain amino acid transmembrane transporter activity"/>
    <property type="evidence" value="ECO:0007669"/>
    <property type="project" value="InterPro"/>
</dbReference>
<protein>
    <recommendedName>
        <fullName evidence="8">Branched-chain amino acid ABC transporter permease</fullName>
    </recommendedName>
</protein>
<gene>
    <name evidence="7" type="ORF">S06H3_49463</name>
</gene>
<dbReference type="Pfam" id="PF02653">
    <property type="entry name" value="BPD_transp_2"/>
    <property type="match status" value="1"/>
</dbReference>
<sequence>ISNPYILRILIFASIFAIYAASWDFLSGFTGQVNFGHAVFFGVGAYATALLNLKLGLPPAATIPLGALVAVLTGLIVGIPALRLRGHYLALVTLAFPIILTGIVLAFPNFTGGELGLYGISPLSDSRVLTYYIALIVMIASVLIMWKLTDAKSTFVRIEKRWKKICTGFTNYSLY</sequence>
<accession>X1P8M5</accession>
<dbReference type="PANTHER" id="PTHR30482">
    <property type="entry name" value="HIGH-AFFINITY BRANCHED-CHAIN AMINO ACID TRANSPORT SYSTEM PERMEASE"/>
    <property type="match status" value="1"/>
</dbReference>
<feature type="transmembrane region" description="Helical" evidence="6">
    <location>
        <begin position="38"/>
        <end position="57"/>
    </location>
</feature>
<evidence type="ECO:0000256" key="4">
    <source>
        <dbReference type="ARBA" id="ARBA00022989"/>
    </source>
</evidence>
<organism evidence="7">
    <name type="scientific">marine sediment metagenome</name>
    <dbReference type="NCBI Taxonomy" id="412755"/>
    <lineage>
        <taxon>unclassified sequences</taxon>
        <taxon>metagenomes</taxon>
        <taxon>ecological metagenomes</taxon>
    </lineage>
</organism>
<dbReference type="InterPro" id="IPR001851">
    <property type="entry name" value="ABC_transp_permease"/>
</dbReference>
<keyword evidence="3 6" id="KW-0812">Transmembrane</keyword>
<dbReference type="GO" id="GO:0005886">
    <property type="term" value="C:plasma membrane"/>
    <property type="evidence" value="ECO:0007669"/>
    <property type="project" value="UniProtKB-SubCell"/>
</dbReference>
<evidence type="ECO:0008006" key="8">
    <source>
        <dbReference type="Google" id="ProtNLM"/>
    </source>
</evidence>
<feature type="transmembrane region" description="Helical" evidence="6">
    <location>
        <begin position="63"/>
        <end position="82"/>
    </location>
</feature>
<feature type="transmembrane region" description="Helical" evidence="6">
    <location>
        <begin position="89"/>
        <end position="108"/>
    </location>
</feature>
<evidence type="ECO:0000256" key="2">
    <source>
        <dbReference type="ARBA" id="ARBA00022475"/>
    </source>
</evidence>
<keyword evidence="4 6" id="KW-1133">Transmembrane helix</keyword>
<keyword evidence="5 6" id="KW-0472">Membrane</keyword>
<evidence type="ECO:0000256" key="5">
    <source>
        <dbReference type="ARBA" id="ARBA00023136"/>
    </source>
</evidence>
<feature type="non-terminal residue" evidence="7">
    <location>
        <position position="1"/>
    </location>
</feature>
<name>X1P8M5_9ZZZZ</name>
<feature type="transmembrane region" description="Helical" evidence="6">
    <location>
        <begin position="6"/>
        <end position="26"/>
    </location>
</feature>
<dbReference type="InterPro" id="IPR043428">
    <property type="entry name" value="LivM-like"/>
</dbReference>
<evidence type="ECO:0000256" key="6">
    <source>
        <dbReference type="SAM" id="Phobius"/>
    </source>
</evidence>
<evidence type="ECO:0000256" key="3">
    <source>
        <dbReference type="ARBA" id="ARBA00022692"/>
    </source>
</evidence>
<evidence type="ECO:0000313" key="7">
    <source>
        <dbReference type="EMBL" id="GAI35375.1"/>
    </source>
</evidence>
<comment type="subcellular location">
    <subcellularLocation>
        <location evidence="1">Cell membrane</location>
        <topology evidence="1">Multi-pass membrane protein</topology>
    </subcellularLocation>
</comment>
<keyword evidence="2" id="KW-1003">Cell membrane</keyword>
<dbReference type="EMBL" id="BARV01031235">
    <property type="protein sequence ID" value="GAI35375.1"/>
    <property type="molecule type" value="Genomic_DNA"/>
</dbReference>
<feature type="transmembrane region" description="Helical" evidence="6">
    <location>
        <begin position="128"/>
        <end position="148"/>
    </location>
</feature>
<proteinExistence type="predicted"/>
<evidence type="ECO:0000256" key="1">
    <source>
        <dbReference type="ARBA" id="ARBA00004651"/>
    </source>
</evidence>
<reference evidence="7" key="1">
    <citation type="journal article" date="2014" name="Front. Microbiol.">
        <title>High frequency of phylogenetically diverse reductive dehalogenase-homologous genes in deep subseafloor sedimentary metagenomes.</title>
        <authorList>
            <person name="Kawai M."/>
            <person name="Futagami T."/>
            <person name="Toyoda A."/>
            <person name="Takaki Y."/>
            <person name="Nishi S."/>
            <person name="Hori S."/>
            <person name="Arai W."/>
            <person name="Tsubouchi T."/>
            <person name="Morono Y."/>
            <person name="Uchiyama I."/>
            <person name="Ito T."/>
            <person name="Fujiyama A."/>
            <person name="Inagaki F."/>
            <person name="Takami H."/>
        </authorList>
    </citation>
    <scope>NUCLEOTIDE SEQUENCE</scope>
    <source>
        <strain evidence="7">Expedition CK06-06</strain>
    </source>
</reference>
<dbReference type="CDD" id="cd06581">
    <property type="entry name" value="TM_PBP1_LivM_like"/>
    <property type="match status" value="1"/>
</dbReference>
<comment type="caution">
    <text evidence="7">The sequence shown here is derived from an EMBL/GenBank/DDBJ whole genome shotgun (WGS) entry which is preliminary data.</text>
</comment>
<dbReference type="PANTHER" id="PTHR30482:SF20">
    <property type="entry name" value="HIGH-AFFINITY BRANCHED-CHAIN AMINO ACID TRANSPORT SYSTEM PERMEASE PROTEIN LIVM"/>
    <property type="match status" value="1"/>
</dbReference>
<dbReference type="AlphaFoldDB" id="X1P8M5"/>